<dbReference type="GO" id="GO:0019632">
    <property type="term" value="P:shikimate metabolic process"/>
    <property type="evidence" value="ECO:0007669"/>
    <property type="project" value="InterPro"/>
</dbReference>
<dbReference type="GO" id="GO:0008652">
    <property type="term" value="P:amino acid biosynthetic process"/>
    <property type="evidence" value="ECO:0007669"/>
    <property type="project" value="UniProtKB-KW"/>
</dbReference>
<evidence type="ECO:0000259" key="6">
    <source>
        <dbReference type="Pfam" id="PF08501"/>
    </source>
</evidence>
<keyword evidence="2" id="KW-0028">Amino-acid biosynthesis</keyword>
<keyword evidence="3" id="KW-0521">NADP</keyword>
<dbReference type="EC" id="1.1.1.25" evidence="1"/>
<name>E6PZS7_9ZZZZ</name>
<feature type="domain" description="Shikimate dehydrogenase substrate binding N-terminal" evidence="6">
    <location>
        <begin position="244"/>
        <end position="324"/>
    </location>
</feature>
<proteinExistence type="inferred from homology"/>
<evidence type="ECO:0000256" key="4">
    <source>
        <dbReference type="ARBA" id="ARBA00023002"/>
    </source>
</evidence>
<evidence type="ECO:0000256" key="1">
    <source>
        <dbReference type="ARBA" id="ARBA00012962"/>
    </source>
</evidence>
<dbReference type="InterPro" id="IPR013785">
    <property type="entry name" value="Aldolase_TIM"/>
</dbReference>
<comment type="caution">
    <text evidence="8">The sequence shown here is derived from an EMBL/GenBank/DDBJ whole genome shotgun (WGS) entry which is preliminary data.</text>
</comment>
<dbReference type="CDD" id="cd00502">
    <property type="entry name" value="DHQase_I"/>
    <property type="match status" value="1"/>
</dbReference>
<reference evidence="8" key="1">
    <citation type="submission" date="2009-10" db="EMBL/GenBank/DDBJ databases">
        <title>Diversity of trophic interactions inside an arsenic-rich microbial ecosystem.</title>
        <authorList>
            <person name="Bertin P.N."/>
            <person name="Heinrich-Salmeron A."/>
            <person name="Pelletier E."/>
            <person name="Goulhen-Chollet F."/>
            <person name="Arsene-Ploetze F."/>
            <person name="Gallien S."/>
            <person name="Calteau A."/>
            <person name="Vallenet D."/>
            <person name="Casiot C."/>
            <person name="Chane-Woon-Ming B."/>
            <person name="Giloteaux L."/>
            <person name="Barakat M."/>
            <person name="Bonnefoy V."/>
            <person name="Bruneel O."/>
            <person name="Chandler M."/>
            <person name="Cleiss J."/>
            <person name="Duran R."/>
            <person name="Elbaz-Poulichet F."/>
            <person name="Fonknechten N."/>
            <person name="Lauga B."/>
            <person name="Mornico D."/>
            <person name="Ortet P."/>
            <person name="Schaeffer C."/>
            <person name="Siguier P."/>
            <person name="Alexander Thil Smith A."/>
            <person name="Van Dorsselaer A."/>
            <person name="Weissenbach J."/>
            <person name="Medigue C."/>
            <person name="Le Paslier D."/>
        </authorList>
    </citation>
    <scope>NUCLEOTIDE SEQUENCE</scope>
</reference>
<evidence type="ECO:0000259" key="7">
    <source>
        <dbReference type="Pfam" id="PF18317"/>
    </source>
</evidence>
<dbReference type="Gene3D" id="3.20.20.70">
    <property type="entry name" value="Aldolase class I"/>
    <property type="match status" value="1"/>
</dbReference>
<dbReference type="Pfam" id="PF18317">
    <property type="entry name" value="SDH_C"/>
    <property type="match status" value="1"/>
</dbReference>
<dbReference type="InterPro" id="IPR041121">
    <property type="entry name" value="SDH_C"/>
</dbReference>
<dbReference type="InterPro" id="IPR013708">
    <property type="entry name" value="Shikimate_DH-bd_N"/>
</dbReference>
<dbReference type="InterPro" id="IPR011342">
    <property type="entry name" value="Shikimate_DH"/>
</dbReference>
<protein>
    <recommendedName>
        <fullName evidence="1">shikimate dehydrogenase (NADP(+))</fullName>
        <ecNumber evidence="1">1.1.1.25</ecNumber>
    </recommendedName>
</protein>
<keyword evidence="8" id="KW-0456">Lyase</keyword>
<evidence type="ECO:0000313" key="8">
    <source>
        <dbReference type="EMBL" id="CBI00436.1"/>
    </source>
</evidence>
<dbReference type="CDD" id="cd01065">
    <property type="entry name" value="NAD_bind_Shikimate_DH"/>
    <property type="match status" value="1"/>
</dbReference>
<dbReference type="HAMAP" id="MF_00222">
    <property type="entry name" value="Shikimate_DH_AroE"/>
    <property type="match status" value="1"/>
</dbReference>
<dbReference type="NCBIfam" id="TIGR00507">
    <property type="entry name" value="aroE"/>
    <property type="match status" value="1"/>
</dbReference>
<dbReference type="HAMAP" id="MF_00214">
    <property type="entry name" value="AroD"/>
    <property type="match status" value="1"/>
</dbReference>
<dbReference type="Gene3D" id="3.40.50.10860">
    <property type="entry name" value="Leucine Dehydrogenase, chain A, domain 1"/>
    <property type="match status" value="1"/>
</dbReference>
<dbReference type="InterPro" id="IPR036291">
    <property type="entry name" value="NAD(P)-bd_dom_sf"/>
</dbReference>
<dbReference type="Pfam" id="PF01487">
    <property type="entry name" value="DHquinase_I"/>
    <property type="match status" value="1"/>
</dbReference>
<dbReference type="Gene3D" id="3.40.50.720">
    <property type="entry name" value="NAD(P)-binding Rossmann-like Domain"/>
    <property type="match status" value="1"/>
</dbReference>
<evidence type="ECO:0000256" key="2">
    <source>
        <dbReference type="ARBA" id="ARBA00022605"/>
    </source>
</evidence>
<dbReference type="PANTHER" id="PTHR21089:SF1">
    <property type="entry name" value="BIFUNCTIONAL 3-DEHYDROQUINATE DEHYDRATASE_SHIKIMATE DEHYDROGENASE, CHLOROPLASTIC"/>
    <property type="match status" value="1"/>
</dbReference>
<dbReference type="InterPro" id="IPR046346">
    <property type="entry name" value="Aminoacid_DH-like_N_sf"/>
</dbReference>
<dbReference type="EMBL" id="CABN01000136">
    <property type="protein sequence ID" value="CBI00436.1"/>
    <property type="molecule type" value="Genomic_DNA"/>
</dbReference>
<dbReference type="InterPro" id="IPR001381">
    <property type="entry name" value="DHquinase_I"/>
</dbReference>
<sequence>MCIALQGKTVPELLERAEAALAESRFLEFRLDALDKLEKLDKPATALQPIAKFLSQARARLGEIAAIATCRRLAHGGGFRGSLGEELAILTQAAKAGFSMVDLEIESAEEASEMEWHKLREAGASVLVSFHDFQETGHLDEVFARIQRFSPDFAKVVTTAESLTDSLTMLRWLEARSDEARLVGIAMGEQGLVSRILSLRAGSVFTFAAAPDGEETAPGQVTAHSMREVYRVEELDKATRIYGVAGNPVAHSLSPLMQNAAFRRERYNAVYLPLKVETLDDLLRLITELPLSGLSVTMPLKQQILPYLANLDPLSARLGACNTLRLGADKRLYGFNTDVAGVVRPLERRMPLKGARVLVLGAGGAARAAVYGLADKGAQVYLWSRNEALAAELAAAAGARSIARAEIADVRFDALVNATPCGMVGNPEPLPLQAEEWNAEIVFDLVYNPLETPLLRAARARGAVVIQGVEMFVQQGARQFELWTGKPAPEAEMLRTVLFALQKAQSTHPK</sequence>
<dbReference type="GO" id="GO:0009423">
    <property type="term" value="P:chorismate biosynthetic process"/>
    <property type="evidence" value="ECO:0007669"/>
    <property type="project" value="TreeGrafter"/>
</dbReference>
<accession>E6PZS7</accession>
<dbReference type="SUPFAM" id="SSF51569">
    <property type="entry name" value="Aldolase"/>
    <property type="match status" value="1"/>
</dbReference>
<feature type="domain" description="SDH C-terminal" evidence="7">
    <location>
        <begin position="468"/>
        <end position="498"/>
    </location>
</feature>
<dbReference type="GO" id="GO:0004764">
    <property type="term" value="F:shikimate 3-dehydrogenase (NADP+) activity"/>
    <property type="evidence" value="ECO:0007669"/>
    <property type="project" value="UniProtKB-EC"/>
</dbReference>
<dbReference type="Pfam" id="PF08501">
    <property type="entry name" value="Shikimate_dh_N"/>
    <property type="match status" value="1"/>
</dbReference>
<dbReference type="GO" id="GO:0003855">
    <property type="term" value="F:3-dehydroquinate dehydratase activity"/>
    <property type="evidence" value="ECO:0007669"/>
    <property type="project" value="InterPro"/>
</dbReference>
<dbReference type="InterPro" id="IPR022893">
    <property type="entry name" value="Shikimate_DH_fam"/>
</dbReference>
<dbReference type="SUPFAM" id="SSF53223">
    <property type="entry name" value="Aminoacid dehydrogenase-like, N-terminal domain"/>
    <property type="match status" value="1"/>
</dbReference>
<evidence type="ECO:0000256" key="3">
    <source>
        <dbReference type="ARBA" id="ARBA00022857"/>
    </source>
</evidence>
<keyword evidence="4 8" id="KW-0560">Oxidoreductase</keyword>
<dbReference type="AlphaFoldDB" id="E6PZS7"/>
<dbReference type="PANTHER" id="PTHR21089">
    <property type="entry name" value="SHIKIMATE DEHYDROGENASE"/>
    <property type="match status" value="1"/>
</dbReference>
<dbReference type="GO" id="GO:0050661">
    <property type="term" value="F:NADP binding"/>
    <property type="evidence" value="ECO:0007669"/>
    <property type="project" value="InterPro"/>
</dbReference>
<organism evidence="8">
    <name type="scientific">mine drainage metagenome</name>
    <dbReference type="NCBI Taxonomy" id="410659"/>
    <lineage>
        <taxon>unclassified sequences</taxon>
        <taxon>metagenomes</taxon>
        <taxon>ecological metagenomes</taxon>
    </lineage>
</organism>
<gene>
    <name evidence="8" type="ORF">CARN3_0026</name>
</gene>
<keyword evidence="5" id="KW-0057">Aromatic amino acid biosynthesis</keyword>
<evidence type="ECO:0000256" key="5">
    <source>
        <dbReference type="ARBA" id="ARBA00023141"/>
    </source>
</evidence>
<dbReference type="GO" id="GO:0009073">
    <property type="term" value="P:aromatic amino acid family biosynthetic process"/>
    <property type="evidence" value="ECO:0007669"/>
    <property type="project" value="UniProtKB-KW"/>
</dbReference>
<dbReference type="SUPFAM" id="SSF51735">
    <property type="entry name" value="NAD(P)-binding Rossmann-fold domains"/>
    <property type="match status" value="1"/>
</dbReference>